<keyword evidence="6" id="KW-1185">Reference proteome</keyword>
<dbReference type="InterPro" id="IPR017515">
    <property type="entry name" value="MeMalonyl-CoA_epimerase"/>
</dbReference>
<evidence type="ECO:0000256" key="1">
    <source>
        <dbReference type="ARBA" id="ARBA00009308"/>
    </source>
</evidence>
<comment type="caution">
    <text evidence="5">The sequence shown here is derived from an EMBL/GenBank/DDBJ whole genome shotgun (WGS) entry which is preliminary data.</text>
</comment>
<accession>A0AAD3CIV3</accession>
<sequence>MILSKCAQNLKFFQVKRCITSVSHGYGMGFTSVQSSTVKNPSNQRYSRFASTSSGSRPFQILGLQQVAIGSTDAKSLQKLWMDVFGLEKIGDFTSEKENVSEDIVKLGHDENGSVSVEIDLMCPLDEEKSPKVHKPPLNHIGLWVDDLETAVEWMEQNGVRFTPGGIRKGAAGYDITFIHPKGNETSPIGGCGVLIELVQAPDEVIAKLKK</sequence>
<protein>
    <recommendedName>
        <fullName evidence="4">VOC domain-containing protein</fullName>
    </recommendedName>
</protein>
<evidence type="ECO:0000313" key="6">
    <source>
        <dbReference type="Proteomes" id="UP001054902"/>
    </source>
</evidence>
<dbReference type="PANTHER" id="PTHR43048:SF3">
    <property type="entry name" value="METHYLMALONYL-COA EPIMERASE, MITOCHONDRIAL"/>
    <property type="match status" value="1"/>
</dbReference>
<dbReference type="PANTHER" id="PTHR43048">
    <property type="entry name" value="METHYLMALONYL-COA EPIMERASE"/>
    <property type="match status" value="1"/>
</dbReference>
<name>A0AAD3CIV3_9STRA</name>
<feature type="region of interest" description="Disordered" evidence="3">
    <location>
        <begin position="35"/>
        <end position="55"/>
    </location>
</feature>
<dbReference type="GO" id="GO:0046872">
    <property type="term" value="F:metal ion binding"/>
    <property type="evidence" value="ECO:0007669"/>
    <property type="project" value="UniProtKB-KW"/>
</dbReference>
<dbReference type="AlphaFoldDB" id="A0AAD3CIV3"/>
<evidence type="ECO:0000256" key="3">
    <source>
        <dbReference type="SAM" id="MobiDB-lite"/>
    </source>
</evidence>
<dbReference type="Gene3D" id="3.10.180.10">
    <property type="entry name" value="2,3-Dihydroxybiphenyl 1,2-Dioxygenase, domain 1"/>
    <property type="match status" value="1"/>
</dbReference>
<gene>
    <name evidence="5" type="ORF">CTEN210_03406</name>
</gene>
<reference evidence="5 6" key="1">
    <citation type="journal article" date="2021" name="Sci. Rep.">
        <title>The genome of the diatom Chaetoceros tenuissimus carries an ancient integrated fragment of an extant virus.</title>
        <authorList>
            <person name="Hongo Y."/>
            <person name="Kimura K."/>
            <person name="Takaki Y."/>
            <person name="Yoshida Y."/>
            <person name="Baba S."/>
            <person name="Kobayashi G."/>
            <person name="Nagasaki K."/>
            <person name="Hano T."/>
            <person name="Tomaru Y."/>
        </authorList>
    </citation>
    <scope>NUCLEOTIDE SEQUENCE [LARGE SCALE GENOMIC DNA]</scope>
    <source>
        <strain evidence="5 6">NIES-3715</strain>
    </source>
</reference>
<dbReference type="InterPro" id="IPR051785">
    <property type="entry name" value="MMCE/EMCE_epimerase"/>
</dbReference>
<feature type="domain" description="VOC" evidence="4">
    <location>
        <begin position="63"/>
        <end position="191"/>
    </location>
</feature>
<evidence type="ECO:0000256" key="2">
    <source>
        <dbReference type="ARBA" id="ARBA00022723"/>
    </source>
</evidence>
<keyword evidence="2" id="KW-0479">Metal-binding</keyword>
<dbReference type="CDD" id="cd07249">
    <property type="entry name" value="MMCE"/>
    <property type="match status" value="1"/>
</dbReference>
<dbReference type="GO" id="GO:0046491">
    <property type="term" value="P:L-methylmalonyl-CoA metabolic process"/>
    <property type="evidence" value="ECO:0007669"/>
    <property type="project" value="TreeGrafter"/>
</dbReference>
<evidence type="ECO:0000259" key="4">
    <source>
        <dbReference type="PROSITE" id="PS51819"/>
    </source>
</evidence>
<dbReference type="InterPro" id="IPR029068">
    <property type="entry name" value="Glyas_Bleomycin-R_OHBP_Dase"/>
</dbReference>
<organism evidence="5 6">
    <name type="scientific">Chaetoceros tenuissimus</name>
    <dbReference type="NCBI Taxonomy" id="426638"/>
    <lineage>
        <taxon>Eukaryota</taxon>
        <taxon>Sar</taxon>
        <taxon>Stramenopiles</taxon>
        <taxon>Ochrophyta</taxon>
        <taxon>Bacillariophyta</taxon>
        <taxon>Coscinodiscophyceae</taxon>
        <taxon>Chaetocerotophycidae</taxon>
        <taxon>Chaetocerotales</taxon>
        <taxon>Chaetocerotaceae</taxon>
        <taxon>Chaetoceros</taxon>
    </lineage>
</organism>
<dbReference type="GO" id="GO:0004493">
    <property type="term" value="F:methylmalonyl-CoA epimerase activity"/>
    <property type="evidence" value="ECO:0007669"/>
    <property type="project" value="TreeGrafter"/>
</dbReference>
<proteinExistence type="inferred from homology"/>
<dbReference type="Pfam" id="PF13669">
    <property type="entry name" value="Glyoxalase_4"/>
    <property type="match status" value="1"/>
</dbReference>
<dbReference type="InterPro" id="IPR037523">
    <property type="entry name" value="VOC_core"/>
</dbReference>
<evidence type="ECO:0000313" key="5">
    <source>
        <dbReference type="EMBL" id="GFH46932.1"/>
    </source>
</evidence>
<dbReference type="PROSITE" id="PS51819">
    <property type="entry name" value="VOC"/>
    <property type="match status" value="1"/>
</dbReference>
<dbReference type="SUPFAM" id="SSF54593">
    <property type="entry name" value="Glyoxalase/Bleomycin resistance protein/Dihydroxybiphenyl dioxygenase"/>
    <property type="match status" value="1"/>
</dbReference>
<dbReference type="EMBL" id="BLLK01000022">
    <property type="protein sequence ID" value="GFH46932.1"/>
    <property type="molecule type" value="Genomic_DNA"/>
</dbReference>
<dbReference type="GO" id="GO:0005739">
    <property type="term" value="C:mitochondrion"/>
    <property type="evidence" value="ECO:0007669"/>
    <property type="project" value="TreeGrafter"/>
</dbReference>
<dbReference type="Proteomes" id="UP001054902">
    <property type="component" value="Unassembled WGS sequence"/>
</dbReference>
<comment type="similarity">
    <text evidence="1">Belongs to the methylmalonyl-CoA epimerase family.</text>
</comment>